<dbReference type="InterPro" id="IPR016412">
    <property type="entry name" value="RNA_pol_inhibitor"/>
</dbReference>
<evidence type="ECO:0000313" key="1">
    <source>
        <dbReference type="EMBL" id="ALO79977.1"/>
    </source>
</evidence>
<accession>A0A0S2MVT7</accession>
<dbReference type="Pfam" id="PF16857">
    <property type="entry name" value="RNA_pol_inhib"/>
    <property type="match status" value="1"/>
</dbReference>
<evidence type="ECO:0000313" key="2">
    <source>
        <dbReference type="Proteomes" id="UP000203372"/>
    </source>
</evidence>
<gene>
    <name evidence="1" type="ORF">PPPL1_017</name>
</gene>
<dbReference type="GeneID" id="26516514"/>
<dbReference type="RefSeq" id="YP_009187962.1">
    <property type="nucleotide sequence ID" value="NC_028661.1"/>
</dbReference>
<organism evidence="1 2">
    <name type="scientific">Pseudomonas phage PPPL-1</name>
    <dbReference type="NCBI Taxonomy" id="1755692"/>
    <lineage>
        <taxon>Viruses</taxon>
        <taxon>Duplodnaviria</taxon>
        <taxon>Heunggongvirae</taxon>
        <taxon>Uroviricota</taxon>
        <taxon>Caudoviricetes</taxon>
        <taxon>Autographivirales</taxon>
        <taxon>Autotranscriptaviridae</taxon>
        <taxon>Studiervirinae</taxon>
        <taxon>Hennigervirus</taxon>
        <taxon>Hennigervirus PPPL1</taxon>
        <taxon>Ghunavirus PPPL1</taxon>
    </lineage>
</organism>
<dbReference type="KEGG" id="vg:26516514"/>
<proteinExistence type="predicted"/>
<reference evidence="1 2" key="1">
    <citation type="submission" date="2015-11" db="EMBL/GenBank/DDBJ databases">
        <title>Bacteriophage PPPL-1 effective to Pseudomonas syringae pathovars.</title>
        <authorList>
            <person name="Yu J.-G."/>
            <person name="Lim J.-A."/>
            <person name="Heu S."/>
            <person name="Oh C.-S."/>
        </authorList>
    </citation>
    <scope>NUCLEOTIDE SEQUENCE [LARGE SCALE GENOMIC DNA]</scope>
</reference>
<dbReference type="OrthoDB" id="26490at10239"/>
<dbReference type="EMBL" id="KU064779">
    <property type="protein sequence ID" value="ALO79977.1"/>
    <property type="molecule type" value="Genomic_DNA"/>
</dbReference>
<dbReference type="Gene3D" id="3.10.20.510">
    <property type="entry name" value="RNA polymerase inhibitor"/>
    <property type="match status" value="1"/>
</dbReference>
<keyword evidence="2" id="KW-1185">Reference proteome</keyword>
<name>A0A0S2MVT7_9CAUD</name>
<protein>
    <submittedName>
        <fullName evidence="1">Putative host RNA-polymerase inhibitor</fullName>
    </submittedName>
</protein>
<dbReference type="Proteomes" id="UP000203372">
    <property type="component" value="Segment"/>
</dbReference>
<dbReference type="InterPro" id="IPR038715">
    <property type="entry name" value="RNA_pol_inhibitor_sf"/>
</dbReference>
<sequence>MSKRDTKMKLFKATVKVRGEIEEVPVWAESIETALEAADLTYGEDNVYRLRPEVTQ</sequence>